<dbReference type="EMBL" id="BAABLD010000017">
    <property type="protein sequence ID" value="GAA5170269.1"/>
    <property type="molecule type" value="Genomic_DNA"/>
</dbReference>
<keyword evidence="2" id="KW-1185">Reference proteome</keyword>
<protein>
    <recommendedName>
        <fullName evidence="3">HMA domain-containing protein</fullName>
    </recommendedName>
</protein>
<evidence type="ECO:0000313" key="1">
    <source>
        <dbReference type="EMBL" id="GAA5170269.1"/>
    </source>
</evidence>
<name>A0ABP9R0N1_9RHOO</name>
<gene>
    <name evidence="1" type="ORF">GCM10025770_32920</name>
</gene>
<dbReference type="Proteomes" id="UP001500547">
    <property type="component" value="Unassembled WGS sequence"/>
</dbReference>
<reference evidence="2" key="1">
    <citation type="journal article" date="2019" name="Int. J. Syst. Evol. Microbiol.">
        <title>The Global Catalogue of Microorganisms (GCM) 10K type strain sequencing project: providing services to taxonomists for standard genome sequencing and annotation.</title>
        <authorList>
            <consortium name="The Broad Institute Genomics Platform"/>
            <consortium name="The Broad Institute Genome Sequencing Center for Infectious Disease"/>
            <person name="Wu L."/>
            <person name="Ma J."/>
        </authorList>
    </citation>
    <scope>NUCLEOTIDE SEQUENCE [LARGE SCALE GENOMIC DNA]</scope>
    <source>
        <strain evidence="2">JCM 18715</strain>
    </source>
</reference>
<sequence length="254" mass="26562">MAAALYRIVFTGRIRDGLTLESVRQAVTSRLSASSMQVERIFSGRKVVLKTGLEQEPARTYASRLERLGMVVTVEPVPEASAVASAGVPQPAPAVVVPGKASGAPGTAEETWLTSSGFADLARTQINLARAEALLSGHGGAAPMAEPPIVTAPVDVSLPTLILPVTDPVMKVAAPGEEPPAVIEDIPPKVVKLAPTQLVSPTPATQPGPSYADNHIHLSGTFRCNHCDALHQFEATVQIRLADLHPPRQGMASG</sequence>
<organism evidence="1 2">
    <name type="scientific">Viridibacterium curvum</name>
    <dbReference type="NCBI Taxonomy" id="1101404"/>
    <lineage>
        <taxon>Bacteria</taxon>
        <taxon>Pseudomonadati</taxon>
        <taxon>Pseudomonadota</taxon>
        <taxon>Betaproteobacteria</taxon>
        <taxon>Rhodocyclales</taxon>
        <taxon>Rhodocyclaceae</taxon>
        <taxon>Viridibacterium</taxon>
    </lineage>
</organism>
<comment type="caution">
    <text evidence="1">The sequence shown here is derived from an EMBL/GenBank/DDBJ whole genome shotgun (WGS) entry which is preliminary data.</text>
</comment>
<accession>A0ABP9R0N1</accession>
<evidence type="ECO:0000313" key="2">
    <source>
        <dbReference type="Proteomes" id="UP001500547"/>
    </source>
</evidence>
<evidence type="ECO:0008006" key="3">
    <source>
        <dbReference type="Google" id="ProtNLM"/>
    </source>
</evidence>
<dbReference type="RefSeq" id="WP_345534203.1">
    <property type="nucleotide sequence ID" value="NZ_BAABLD010000017.1"/>
</dbReference>
<proteinExistence type="predicted"/>